<dbReference type="Proteomes" id="UP000321577">
    <property type="component" value="Unassembled WGS sequence"/>
</dbReference>
<comment type="caution">
    <text evidence="1">The sequence shown here is derived from an EMBL/GenBank/DDBJ whole genome shotgun (WGS) entry which is preliminary data.</text>
</comment>
<sequence length="198" mass="21913">MKPAFPIVVVAAVFITLLVPAMTWAQAPQVRPGKGMEMVPGDFAEYTNTDYEDGKATPTPSTIMLSTGSDGSYEGVTIIMARGDELVSVRPIHYDLSKEKPKPGQLLEEGKTSLTIDGESHDCAWEKRKVEDGTVITFWTCPQLPFEKYAKVEVLYTDGKKRITELTTFGPDTLDLERHLAFNARLKKLFDQAAKGGR</sequence>
<dbReference type="AlphaFoldDB" id="A0A512MI17"/>
<protein>
    <submittedName>
        <fullName evidence="1">Uncharacterized protein</fullName>
    </submittedName>
</protein>
<dbReference type="RefSeq" id="WP_146856209.1">
    <property type="nucleotide sequence ID" value="NZ_BKAG01000094.1"/>
</dbReference>
<reference evidence="1 2" key="1">
    <citation type="submission" date="2019-07" db="EMBL/GenBank/DDBJ databases">
        <title>Whole genome shotgun sequence of Brevifollis gellanilyticus NBRC 108608.</title>
        <authorList>
            <person name="Hosoyama A."/>
            <person name="Uohara A."/>
            <person name="Ohji S."/>
            <person name="Ichikawa N."/>
        </authorList>
    </citation>
    <scope>NUCLEOTIDE SEQUENCE [LARGE SCALE GENOMIC DNA]</scope>
    <source>
        <strain evidence="1 2">NBRC 108608</strain>
    </source>
</reference>
<organism evidence="1 2">
    <name type="scientific">Brevifollis gellanilyticus</name>
    <dbReference type="NCBI Taxonomy" id="748831"/>
    <lineage>
        <taxon>Bacteria</taxon>
        <taxon>Pseudomonadati</taxon>
        <taxon>Verrucomicrobiota</taxon>
        <taxon>Verrucomicrobiia</taxon>
        <taxon>Verrucomicrobiales</taxon>
        <taxon>Verrucomicrobiaceae</taxon>
    </lineage>
</organism>
<name>A0A512MI17_9BACT</name>
<proteinExistence type="predicted"/>
<evidence type="ECO:0000313" key="1">
    <source>
        <dbReference type="EMBL" id="GEP46385.1"/>
    </source>
</evidence>
<evidence type="ECO:0000313" key="2">
    <source>
        <dbReference type="Proteomes" id="UP000321577"/>
    </source>
</evidence>
<gene>
    <name evidence="1" type="ORF">BGE01nite_56760</name>
</gene>
<dbReference type="EMBL" id="BKAG01000094">
    <property type="protein sequence ID" value="GEP46385.1"/>
    <property type="molecule type" value="Genomic_DNA"/>
</dbReference>
<keyword evidence="2" id="KW-1185">Reference proteome</keyword>
<accession>A0A512MI17</accession>